<name>A0A6J4KWJ6_9HYPH</name>
<evidence type="ECO:0000256" key="2">
    <source>
        <dbReference type="ARBA" id="ARBA00010350"/>
    </source>
</evidence>
<proteinExistence type="inferred from homology"/>
<evidence type="ECO:0000256" key="4">
    <source>
        <dbReference type="ARBA" id="ARBA00022989"/>
    </source>
</evidence>
<evidence type="ECO:0000256" key="6">
    <source>
        <dbReference type="RuleBase" id="RU004379"/>
    </source>
</evidence>
<feature type="transmembrane region" description="Helical" evidence="6">
    <location>
        <begin position="61"/>
        <end position="78"/>
    </location>
</feature>
<feature type="transmembrane region" description="Helical" evidence="6">
    <location>
        <begin position="114"/>
        <end position="134"/>
    </location>
</feature>
<comment type="subcellular location">
    <subcellularLocation>
        <location evidence="1">Membrane</location>
        <topology evidence="1">Multi-pass membrane protein</topology>
    </subcellularLocation>
</comment>
<evidence type="ECO:0000256" key="5">
    <source>
        <dbReference type="ARBA" id="ARBA00023136"/>
    </source>
</evidence>
<feature type="non-terminal residue" evidence="7">
    <location>
        <position position="1"/>
    </location>
</feature>
<keyword evidence="4 6" id="KW-1133">Transmembrane helix</keyword>
<evidence type="ECO:0000256" key="3">
    <source>
        <dbReference type="ARBA" id="ARBA00022692"/>
    </source>
</evidence>
<keyword evidence="3 6" id="KW-0812">Transmembrane</keyword>
<dbReference type="InterPro" id="IPR006214">
    <property type="entry name" value="Bax_inhibitor_1-related"/>
</dbReference>
<reference evidence="7" key="1">
    <citation type="submission" date="2020-02" db="EMBL/GenBank/DDBJ databases">
        <authorList>
            <person name="Meier V. D."/>
        </authorList>
    </citation>
    <scope>NUCLEOTIDE SEQUENCE</scope>
    <source>
        <strain evidence="7">AVDCRST_MAG90</strain>
    </source>
</reference>
<comment type="similarity">
    <text evidence="2 6">Belongs to the BI1 family.</text>
</comment>
<feature type="transmembrane region" description="Helical" evidence="6">
    <location>
        <begin position="209"/>
        <end position="229"/>
    </location>
</feature>
<protein>
    <submittedName>
        <fullName evidence="7">Inner membrane protein YbhL</fullName>
    </submittedName>
</protein>
<dbReference type="PANTHER" id="PTHR23291:SF50">
    <property type="entry name" value="PROTEIN LIFEGUARD 4"/>
    <property type="match status" value="1"/>
</dbReference>
<sequence length="239" mass="25591">LGVYNNMSLGLAISAMVALGVNMFAVTANVADAYRNAAGQAVRMGGQFLTPFGHALYGTPLMWVVALAPLAFIFFFSFRMDRMSAASARTTFFAFAAVMGASLSTLLLRYTGGSVVQVFFITAASFGALSLWGYTTSRSLSGMGSFLIMGVIGLLIASIVNLFLASSALQFAISCIGVLIFAGLTAYDTQKIKEMYVYGDYDTEAAGKASIFGALTLYLDFINMFQFLLQLFGMRSSNE</sequence>
<dbReference type="Pfam" id="PF01027">
    <property type="entry name" value="Bax1-I"/>
    <property type="match status" value="1"/>
</dbReference>
<keyword evidence="5 6" id="KW-0472">Membrane</keyword>
<feature type="transmembrane region" description="Helical" evidence="6">
    <location>
        <begin position="171"/>
        <end position="188"/>
    </location>
</feature>
<dbReference type="CDD" id="cd10432">
    <property type="entry name" value="BI-1-like_bacterial"/>
    <property type="match status" value="1"/>
</dbReference>
<dbReference type="EMBL" id="CADCUC010000141">
    <property type="protein sequence ID" value="CAA9315893.1"/>
    <property type="molecule type" value="Genomic_DNA"/>
</dbReference>
<evidence type="ECO:0000256" key="1">
    <source>
        <dbReference type="ARBA" id="ARBA00004141"/>
    </source>
</evidence>
<evidence type="ECO:0000313" key="7">
    <source>
        <dbReference type="EMBL" id="CAA9315893.1"/>
    </source>
</evidence>
<dbReference type="GO" id="GO:0005886">
    <property type="term" value="C:plasma membrane"/>
    <property type="evidence" value="ECO:0007669"/>
    <property type="project" value="TreeGrafter"/>
</dbReference>
<feature type="transmembrane region" description="Helical" evidence="6">
    <location>
        <begin position="90"/>
        <end position="108"/>
    </location>
</feature>
<gene>
    <name evidence="7" type="ORF">AVDCRST_MAG90-745</name>
</gene>
<feature type="transmembrane region" description="Helical" evidence="6">
    <location>
        <begin position="146"/>
        <end position="165"/>
    </location>
</feature>
<dbReference type="AlphaFoldDB" id="A0A6J4KWJ6"/>
<accession>A0A6J4KWJ6</accession>
<organism evidence="7">
    <name type="scientific">uncultured Microvirga sp</name>
    <dbReference type="NCBI Taxonomy" id="412392"/>
    <lineage>
        <taxon>Bacteria</taxon>
        <taxon>Pseudomonadati</taxon>
        <taxon>Pseudomonadota</taxon>
        <taxon>Alphaproteobacteria</taxon>
        <taxon>Hyphomicrobiales</taxon>
        <taxon>Methylobacteriaceae</taxon>
        <taxon>Microvirga</taxon>
        <taxon>environmental samples</taxon>
    </lineage>
</organism>
<dbReference type="PANTHER" id="PTHR23291">
    <property type="entry name" value="BAX INHIBITOR-RELATED"/>
    <property type="match status" value="1"/>
</dbReference>